<comment type="caution">
    <text evidence="1">The sequence shown here is derived from an EMBL/GenBank/DDBJ whole genome shotgun (WGS) entry which is preliminary data.</text>
</comment>
<evidence type="ECO:0000313" key="2">
    <source>
        <dbReference type="Proteomes" id="UP000323142"/>
    </source>
</evidence>
<dbReference type="EMBL" id="VUOA01000027">
    <property type="protein sequence ID" value="KAA2236470.1"/>
    <property type="molecule type" value="Genomic_DNA"/>
</dbReference>
<organism evidence="1 2">
    <name type="scientific">Salinarimonas soli</name>
    <dbReference type="NCBI Taxonomy" id="1638099"/>
    <lineage>
        <taxon>Bacteria</taxon>
        <taxon>Pseudomonadati</taxon>
        <taxon>Pseudomonadota</taxon>
        <taxon>Alphaproteobacteria</taxon>
        <taxon>Hyphomicrobiales</taxon>
        <taxon>Salinarimonadaceae</taxon>
        <taxon>Salinarimonas</taxon>
    </lineage>
</organism>
<reference evidence="1 2" key="2">
    <citation type="submission" date="2019-09" db="EMBL/GenBank/DDBJ databases">
        <authorList>
            <person name="Jin C."/>
        </authorList>
    </citation>
    <scope>NUCLEOTIDE SEQUENCE [LARGE SCALE GENOMIC DNA]</scope>
    <source>
        <strain evidence="1 2">BN140002</strain>
    </source>
</reference>
<reference evidence="1 2" key="1">
    <citation type="submission" date="2019-09" db="EMBL/GenBank/DDBJ databases">
        <title>Salinarimonas rosea gen. nov., sp. nov., a new member of the a-2 subgroup of the Proteobacteria.</title>
        <authorList>
            <person name="Liu J."/>
        </authorList>
    </citation>
    <scope>NUCLEOTIDE SEQUENCE [LARGE SCALE GENOMIC DNA]</scope>
    <source>
        <strain evidence="1 2">BN140002</strain>
    </source>
</reference>
<sequence length="166" mass="17232">MTDAPLSRRSLLVATAGVAGTALLSRPLGLVAPVMAAAGLAPTATMRGGANNYRPNAPMVDRLGSGFFVRGKVLRAGDGAPLRGVRIQIWAATVLGGEPDPVNHGSVLTRADGSFELEMAQIVPNFGQPHAHLAYDDGAFQTVFLRPVMPSARDTSVSADFVLAPT</sequence>
<dbReference type="Proteomes" id="UP000323142">
    <property type="component" value="Unassembled WGS sequence"/>
</dbReference>
<dbReference type="InterPro" id="IPR006311">
    <property type="entry name" value="TAT_signal"/>
</dbReference>
<keyword evidence="2" id="KW-1185">Reference proteome</keyword>
<dbReference type="OrthoDB" id="7725472at2"/>
<proteinExistence type="predicted"/>
<name>A0A5B2VDB6_9HYPH</name>
<accession>A0A5B2VDB6</accession>
<dbReference type="AlphaFoldDB" id="A0A5B2VDB6"/>
<dbReference type="PROSITE" id="PS51318">
    <property type="entry name" value="TAT"/>
    <property type="match status" value="1"/>
</dbReference>
<dbReference type="RefSeq" id="WP_149818983.1">
    <property type="nucleotide sequence ID" value="NZ_VUOA01000027.1"/>
</dbReference>
<protein>
    <submittedName>
        <fullName evidence="1">Twin-arginine translocation pathway signal</fullName>
    </submittedName>
</protein>
<evidence type="ECO:0000313" key="1">
    <source>
        <dbReference type="EMBL" id="KAA2236470.1"/>
    </source>
</evidence>
<dbReference type="InterPro" id="IPR015889">
    <property type="entry name" value="Intradiol_dOase_core"/>
</dbReference>
<gene>
    <name evidence="1" type="ORF">F0L46_15125</name>
</gene>
<dbReference type="SUPFAM" id="SSF49482">
    <property type="entry name" value="Aromatic compound dioxygenase"/>
    <property type="match status" value="1"/>
</dbReference>
<dbReference type="GO" id="GO:0016702">
    <property type="term" value="F:oxidoreductase activity, acting on single donors with incorporation of molecular oxygen, incorporation of two atoms of oxygen"/>
    <property type="evidence" value="ECO:0007669"/>
    <property type="project" value="InterPro"/>
</dbReference>
<dbReference type="GO" id="GO:0005506">
    <property type="term" value="F:iron ion binding"/>
    <property type="evidence" value="ECO:0007669"/>
    <property type="project" value="InterPro"/>
</dbReference>